<name>A0A059AHR6_EUCGR</name>
<dbReference type="EMBL" id="KK198762">
    <property type="protein sequence ID" value="KCW53304.1"/>
    <property type="molecule type" value="Genomic_DNA"/>
</dbReference>
<evidence type="ECO:0000313" key="1">
    <source>
        <dbReference type="EMBL" id="KCW53304.1"/>
    </source>
</evidence>
<dbReference type="Gramene" id="KCW53304">
    <property type="protein sequence ID" value="KCW53304"/>
    <property type="gene ID" value="EUGRSUZ_J02559"/>
</dbReference>
<accession>A0A059AHR6</accession>
<organism evidence="1">
    <name type="scientific">Eucalyptus grandis</name>
    <name type="common">Flooded gum</name>
    <dbReference type="NCBI Taxonomy" id="71139"/>
    <lineage>
        <taxon>Eukaryota</taxon>
        <taxon>Viridiplantae</taxon>
        <taxon>Streptophyta</taxon>
        <taxon>Embryophyta</taxon>
        <taxon>Tracheophyta</taxon>
        <taxon>Spermatophyta</taxon>
        <taxon>Magnoliopsida</taxon>
        <taxon>eudicotyledons</taxon>
        <taxon>Gunneridae</taxon>
        <taxon>Pentapetalae</taxon>
        <taxon>rosids</taxon>
        <taxon>malvids</taxon>
        <taxon>Myrtales</taxon>
        <taxon>Myrtaceae</taxon>
        <taxon>Myrtoideae</taxon>
        <taxon>Eucalypteae</taxon>
        <taxon>Eucalyptus</taxon>
    </lineage>
</organism>
<gene>
    <name evidence="1" type="ORF">EUGRSUZ_J02559</name>
</gene>
<reference evidence="1" key="1">
    <citation type="submission" date="2013-07" db="EMBL/GenBank/DDBJ databases">
        <title>The genome of Eucalyptus grandis.</title>
        <authorList>
            <person name="Schmutz J."/>
            <person name="Hayes R."/>
            <person name="Myburg A."/>
            <person name="Tuskan G."/>
            <person name="Grattapaglia D."/>
            <person name="Rokhsar D.S."/>
        </authorList>
    </citation>
    <scope>NUCLEOTIDE SEQUENCE</scope>
    <source>
        <tissue evidence="1">Leaf extractions</tissue>
    </source>
</reference>
<dbReference type="InParanoid" id="A0A059AHR6"/>
<protein>
    <submittedName>
        <fullName evidence="1">Uncharacterized protein</fullName>
    </submittedName>
</protein>
<sequence>MIEFLLTKSLEISYKLRIDQEPVPRVDTIKESYLDSLVQHLQIYIIYMVLPEIMFRQTALILLCRLASALDRHR</sequence>
<proteinExistence type="predicted"/>
<dbReference type="AlphaFoldDB" id="A0A059AHR6"/>